<dbReference type="Proteomes" id="UP000885830">
    <property type="component" value="Unassembled WGS sequence"/>
</dbReference>
<gene>
    <name evidence="3" type="ORF">ENJ42_01990</name>
</gene>
<proteinExistence type="predicted"/>
<dbReference type="EMBL" id="DRMJ01000096">
    <property type="protein sequence ID" value="HHL42363.1"/>
    <property type="molecule type" value="Genomic_DNA"/>
</dbReference>
<dbReference type="GO" id="GO:0016628">
    <property type="term" value="F:oxidoreductase activity, acting on the CH-CH group of donors, NAD or NADP as acceptor"/>
    <property type="evidence" value="ECO:0007669"/>
    <property type="project" value="InterPro"/>
</dbReference>
<dbReference type="AlphaFoldDB" id="A0A7C5QZZ5"/>
<name>A0A7C5QZZ5_9PROT</name>
<dbReference type="SUPFAM" id="SSF51735">
    <property type="entry name" value="NAD(P)-binding Rossmann-fold domains"/>
    <property type="match status" value="1"/>
</dbReference>
<sequence length="342" mass="37445">MEKNRQLRLARHIQQGEPVSMDLFDLIETDISEPGPGQFLVKTVALGTSPAQRAYLMGSESRFHPPLEIGEIMRGRGVGWVMESNHPDFRKGDAVACSTGWQDYSIQDGDQSRSPVKTLQAIRDPQDPLYLHLGTLGASAFAAYFGLLKIGEPESGQTVVISSCAGGVGSIAAQIAKHKGCRVIGIAGGPEKCEWIKTAVGVDAAIDYKNENIAKRLKELCPNGINIYFDNVGGDTLDAALQNIALKGRAIICGLISTEYHEPPLPGPRHYYNLIYKRARMEGFFVWDYFEEFEAAEADLIRWYKNGALRPTERIFTGLGAAPDTLQSLFAGLETGIKITVL</sequence>
<protein>
    <submittedName>
        <fullName evidence="3">NADP-dependent oxidoreductase</fullName>
    </submittedName>
</protein>
<evidence type="ECO:0000313" key="3">
    <source>
        <dbReference type="EMBL" id="HHL42363.1"/>
    </source>
</evidence>
<dbReference type="Gene3D" id="3.90.180.10">
    <property type="entry name" value="Medium-chain alcohol dehydrogenases, catalytic domain"/>
    <property type="match status" value="1"/>
</dbReference>
<dbReference type="InterPro" id="IPR013149">
    <property type="entry name" value="ADH-like_C"/>
</dbReference>
<dbReference type="SUPFAM" id="SSF50129">
    <property type="entry name" value="GroES-like"/>
    <property type="match status" value="1"/>
</dbReference>
<dbReference type="InterPro" id="IPR011032">
    <property type="entry name" value="GroES-like_sf"/>
</dbReference>
<dbReference type="SMART" id="SM00829">
    <property type="entry name" value="PKS_ER"/>
    <property type="match status" value="1"/>
</dbReference>
<dbReference type="Gene3D" id="3.40.50.720">
    <property type="entry name" value="NAD(P)-binding Rossmann-like Domain"/>
    <property type="match status" value="1"/>
</dbReference>
<dbReference type="Pfam" id="PF16884">
    <property type="entry name" value="ADH_N_2"/>
    <property type="match status" value="1"/>
</dbReference>
<dbReference type="InterPro" id="IPR020843">
    <property type="entry name" value="ER"/>
</dbReference>
<evidence type="ECO:0000259" key="2">
    <source>
        <dbReference type="SMART" id="SM00829"/>
    </source>
</evidence>
<dbReference type="CDD" id="cd05288">
    <property type="entry name" value="PGDH"/>
    <property type="match status" value="1"/>
</dbReference>
<dbReference type="InterPro" id="IPR036291">
    <property type="entry name" value="NAD(P)-bd_dom_sf"/>
</dbReference>
<dbReference type="Pfam" id="PF00107">
    <property type="entry name" value="ADH_zinc_N"/>
    <property type="match status" value="1"/>
</dbReference>
<organism evidence="3">
    <name type="scientific">Hellea balneolensis</name>
    <dbReference type="NCBI Taxonomy" id="287478"/>
    <lineage>
        <taxon>Bacteria</taxon>
        <taxon>Pseudomonadati</taxon>
        <taxon>Pseudomonadota</taxon>
        <taxon>Alphaproteobacteria</taxon>
        <taxon>Maricaulales</taxon>
        <taxon>Robiginitomaculaceae</taxon>
        <taxon>Hellea</taxon>
    </lineage>
</organism>
<comment type="caution">
    <text evidence="3">The sequence shown here is derived from an EMBL/GenBank/DDBJ whole genome shotgun (WGS) entry which is preliminary data.</text>
</comment>
<reference evidence="3" key="1">
    <citation type="journal article" date="2020" name="mSystems">
        <title>Genome- and Community-Level Interaction Insights into Carbon Utilization and Element Cycling Functions of Hydrothermarchaeota in Hydrothermal Sediment.</title>
        <authorList>
            <person name="Zhou Z."/>
            <person name="Liu Y."/>
            <person name="Xu W."/>
            <person name="Pan J."/>
            <person name="Luo Z.H."/>
            <person name="Li M."/>
        </authorList>
    </citation>
    <scope>NUCLEOTIDE SEQUENCE [LARGE SCALE GENOMIC DNA]</scope>
    <source>
        <strain evidence="3">HyVt-485</strain>
    </source>
</reference>
<dbReference type="PANTHER" id="PTHR43205:SF7">
    <property type="entry name" value="PROSTAGLANDIN REDUCTASE 1"/>
    <property type="match status" value="1"/>
</dbReference>
<dbReference type="InterPro" id="IPR041694">
    <property type="entry name" value="ADH_N_2"/>
</dbReference>
<dbReference type="FunFam" id="3.40.50.720:FF:000121">
    <property type="entry name" value="Prostaglandin reductase 2"/>
    <property type="match status" value="1"/>
</dbReference>
<dbReference type="InterPro" id="IPR045010">
    <property type="entry name" value="MDR_fam"/>
</dbReference>
<evidence type="ECO:0000256" key="1">
    <source>
        <dbReference type="ARBA" id="ARBA00023002"/>
    </source>
</evidence>
<dbReference type="PANTHER" id="PTHR43205">
    <property type="entry name" value="PROSTAGLANDIN REDUCTASE"/>
    <property type="match status" value="1"/>
</dbReference>
<accession>A0A7C5QZZ5</accession>
<feature type="domain" description="Enoyl reductase (ER)" evidence="2">
    <location>
        <begin position="16"/>
        <end position="341"/>
    </location>
</feature>
<keyword evidence="1" id="KW-0560">Oxidoreductase</keyword>